<dbReference type="InterPro" id="IPR036291">
    <property type="entry name" value="NAD(P)-bd_dom_sf"/>
</dbReference>
<sequence>MSNNKVAIVTGANKGLGFPLVKELCEKLDGIVYLTSRDETRGIEACEKIRKMGYYPKYHQLDVGNSNSVVKLTSFICKEEQKVDLLINNAGILFLKDAKESKYVQAEQTIFINFTALVNFTEAMLPFIVDGGKIINISSSSGHLSRIPSEKLREKISSPNLTLIELQSLMNDYLEAVKENKEIEDGWGDSPYVVSKVGVNAYTFLLNRRLADRGIKVDCVHPGYVISDMTRGSGNVSPDEAAKVVVKVALDSESGGRYFWHNGDVVPWDGPDPRGYIDGKK</sequence>
<comment type="similarity">
    <text evidence="1 4">Belongs to the short-chain dehydrogenases/reductases (SDR) family.</text>
</comment>
<keyword evidence="3" id="KW-0560">Oxidoreductase</keyword>
<dbReference type="AlphaFoldDB" id="A0A0N1IB49"/>
<reference evidence="5 6" key="1">
    <citation type="journal article" date="2015" name="Nat. Commun.">
        <title>Outbred genome sequencing and CRISPR/Cas9 gene editing in butterflies.</title>
        <authorList>
            <person name="Li X."/>
            <person name="Fan D."/>
            <person name="Zhang W."/>
            <person name="Liu G."/>
            <person name="Zhang L."/>
            <person name="Zhao L."/>
            <person name="Fang X."/>
            <person name="Chen L."/>
            <person name="Dong Y."/>
            <person name="Chen Y."/>
            <person name="Ding Y."/>
            <person name="Zhao R."/>
            <person name="Feng M."/>
            <person name="Zhu Y."/>
            <person name="Feng Y."/>
            <person name="Jiang X."/>
            <person name="Zhu D."/>
            <person name="Xiang H."/>
            <person name="Feng X."/>
            <person name="Li S."/>
            <person name="Wang J."/>
            <person name="Zhang G."/>
            <person name="Kronforst M.R."/>
            <person name="Wang W."/>
        </authorList>
    </citation>
    <scope>NUCLEOTIDE SEQUENCE [LARGE SCALE GENOMIC DNA]</scope>
    <source>
        <strain evidence="5">Ya'a_city_454_Px</strain>
        <tissue evidence="5">Whole body</tissue>
    </source>
</reference>
<dbReference type="PRINTS" id="PR00080">
    <property type="entry name" value="SDRFAMILY"/>
</dbReference>
<dbReference type="PANTHER" id="PTHR43963:SF4">
    <property type="entry name" value="CARBONYL REDUCTASE (NADPH)"/>
    <property type="match status" value="1"/>
</dbReference>
<dbReference type="Pfam" id="PF00106">
    <property type="entry name" value="adh_short"/>
    <property type="match status" value="2"/>
</dbReference>
<proteinExistence type="inferred from homology"/>
<dbReference type="SUPFAM" id="SSF51735">
    <property type="entry name" value="NAD(P)-binding Rossmann-fold domains"/>
    <property type="match status" value="1"/>
</dbReference>
<dbReference type="Proteomes" id="UP000053268">
    <property type="component" value="Unassembled WGS sequence"/>
</dbReference>
<evidence type="ECO:0000313" key="6">
    <source>
        <dbReference type="Proteomes" id="UP000053268"/>
    </source>
</evidence>
<dbReference type="InterPro" id="IPR002347">
    <property type="entry name" value="SDR_fam"/>
</dbReference>
<dbReference type="Gene3D" id="3.40.50.720">
    <property type="entry name" value="NAD(P)-binding Rossmann-like Domain"/>
    <property type="match status" value="1"/>
</dbReference>
<dbReference type="EMBL" id="KQ458565">
    <property type="protein sequence ID" value="KPJ05804.1"/>
    <property type="molecule type" value="Genomic_DNA"/>
</dbReference>
<keyword evidence="2" id="KW-0521">NADP</keyword>
<dbReference type="GO" id="GO:0004090">
    <property type="term" value="F:carbonyl reductase (NADPH) activity"/>
    <property type="evidence" value="ECO:0007669"/>
    <property type="project" value="TreeGrafter"/>
</dbReference>
<evidence type="ECO:0000256" key="4">
    <source>
        <dbReference type="RuleBase" id="RU000363"/>
    </source>
</evidence>
<dbReference type="STRING" id="66420.A0A0N1IB49"/>
<accession>A0A0N1IB49</accession>
<dbReference type="PANTHER" id="PTHR43963">
    <property type="entry name" value="CARBONYL REDUCTASE 1-RELATED"/>
    <property type="match status" value="1"/>
</dbReference>
<protein>
    <submittedName>
        <fullName evidence="5">Carbonyl reductase [NADPH] 1</fullName>
    </submittedName>
</protein>
<name>A0A0N1IB49_PAPXU</name>
<gene>
    <name evidence="5" type="ORF">RR46_01233</name>
</gene>
<organism evidence="5 6">
    <name type="scientific">Papilio xuthus</name>
    <name type="common">Asian swallowtail butterfly</name>
    <dbReference type="NCBI Taxonomy" id="66420"/>
    <lineage>
        <taxon>Eukaryota</taxon>
        <taxon>Metazoa</taxon>
        <taxon>Ecdysozoa</taxon>
        <taxon>Arthropoda</taxon>
        <taxon>Hexapoda</taxon>
        <taxon>Insecta</taxon>
        <taxon>Pterygota</taxon>
        <taxon>Neoptera</taxon>
        <taxon>Endopterygota</taxon>
        <taxon>Lepidoptera</taxon>
        <taxon>Glossata</taxon>
        <taxon>Ditrysia</taxon>
        <taxon>Papilionoidea</taxon>
        <taxon>Papilionidae</taxon>
        <taxon>Papilioninae</taxon>
        <taxon>Papilio</taxon>
    </lineage>
</organism>
<keyword evidence="6" id="KW-1185">Reference proteome</keyword>
<evidence type="ECO:0000256" key="2">
    <source>
        <dbReference type="ARBA" id="ARBA00022857"/>
    </source>
</evidence>
<evidence type="ECO:0000256" key="3">
    <source>
        <dbReference type="ARBA" id="ARBA00023002"/>
    </source>
</evidence>
<dbReference type="PRINTS" id="PR00081">
    <property type="entry name" value="GDHRDH"/>
</dbReference>
<evidence type="ECO:0000256" key="1">
    <source>
        <dbReference type="ARBA" id="ARBA00006484"/>
    </source>
</evidence>
<evidence type="ECO:0000313" key="5">
    <source>
        <dbReference type="EMBL" id="KPJ05804.1"/>
    </source>
</evidence>